<feature type="non-terminal residue" evidence="1">
    <location>
        <position position="1"/>
    </location>
</feature>
<protein>
    <submittedName>
        <fullName evidence="1">Acylaminoacyl</fullName>
    </submittedName>
</protein>
<feature type="non-terminal residue" evidence="1">
    <location>
        <position position="51"/>
    </location>
</feature>
<evidence type="ECO:0000313" key="1">
    <source>
        <dbReference type="EMBL" id="PHJ19143.1"/>
    </source>
</evidence>
<dbReference type="VEuPathDB" id="ToxoDB:CSUI_007036"/>
<dbReference type="RefSeq" id="XP_067920845.1">
    <property type="nucleotide sequence ID" value="XM_068067186.1"/>
</dbReference>
<reference evidence="1 2" key="1">
    <citation type="journal article" date="2017" name="Int. J. Parasitol.">
        <title>The genome of the protozoan parasite Cystoisospora suis and a reverse vaccinology approach to identify vaccine candidates.</title>
        <authorList>
            <person name="Palmieri N."/>
            <person name="Shrestha A."/>
            <person name="Ruttkowski B."/>
            <person name="Beck T."/>
            <person name="Vogl C."/>
            <person name="Tomley F."/>
            <person name="Blake D.P."/>
            <person name="Joachim A."/>
        </authorList>
    </citation>
    <scope>NUCLEOTIDE SEQUENCE [LARGE SCALE GENOMIC DNA]</scope>
    <source>
        <strain evidence="1 2">Wien I</strain>
    </source>
</reference>
<gene>
    <name evidence="1" type="ORF">CSUI_007036</name>
</gene>
<keyword evidence="2" id="KW-1185">Reference proteome</keyword>
<organism evidence="1 2">
    <name type="scientific">Cystoisospora suis</name>
    <dbReference type="NCBI Taxonomy" id="483139"/>
    <lineage>
        <taxon>Eukaryota</taxon>
        <taxon>Sar</taxon>
        <taxon>Alveolata</taxon>
        <taxon>Apicomplexa</taxon>
        <taxon>Conoidasida</taxon>
        <taxon>Coccidia</taxon>
        <taxon>Eucoccidiorida</taxon>
        <taxon>Eimeriorina</taxon>
        <taxon>Sarcocystidae</taxon>
        <taxon>Cystoisospora</taxon>
    </lineage>
</organism>
<dbReference type="EMBL" id="MIGC01003618">
    <property type="protein sequence ID" value="PHJ19143.1"/>
    <property type="molecule type" value="Genomic_DNA"/>
</dbReference>
<dbReference type="Proteomes" id="UP000221165">
    <property type="component" value="Unassembled WGS sequence"/>
</dbReference>
<proteinExistence type="predicted"/>
<evidence type="ECO:0000313" key="2">
    <source>
        <dbReference type="Proteomes" id="UP000221165"/>
    </source>
</evidence>
<accession>A0A2C6KSC9</accession>
<sequence length="51" mass="5640">SGGLSMESVCTLKKAFRSPRDISLRWVSPPSSTVERLTKERRESILGCSCP</sequence>
<dbReference type="GeneID" id="94430397"/>
<name>A0A2C6KSC9_9APIC</name>
<dbReference type="AlphaFoldDB" id="A0A2C6KSC9"/>
<comment type="caution">
    <text evidence="1">The sequence shown here is derived from an EMBL/GenBank/DDBJ whole genome shotgun (WGS) entry which is preliminary data.</text>
</comment>